<keyword evidence="13 14" id="KW-0472">Membrane</keyword>
<evidence type="ECO:0000259" key="15">
    <source>
        <dbReference type="PROSITE" id="PS50109"/>
    </source>
</evidence>
<organism evidence="18 19">
    <name type="scientific">Sinanaerobacter chloroacetimidivorans</name>
    <dbReference type="NCBI Taxonomy" id="2818044"/>
    <lineage>
        <taxon>Bacteria</taxon>
        <taxon>Bacillati</taxon>
        <taxon>Bacillota</taxon>
        <taxon>Clostridia</taxon>
        <taxon>Peptostreptococcales</taxon>
        <taxon>Anaerovoracaceae</taxon>
        <taxon>Sinanaerobacter</taxon>
    </lineage>
</organism>
<evidence type="ECO:0000256" key="9">
    <source>
        <dbReference type="ARBA" id="ARBA00022777"/>
    </source>
</evidence>
<comment type="catalytic activity">
    <reaction evidence="1">
        <text>ATP + protein L-histidine = ADP + protein N-phospho-L-histidine.</text>
        <dbReference type="EC" id="2.7.13.3"/>
    </reaction>
</comment>
<dbReference type="CDD" id="cd00082">
    <property type="entry name" value="HisKA"/>
    <property type="match status" value="1"/>
</dbReference>
<dbReference type="Gene3D" id="3.30.450.20">
    <property type="entry name" value="PAS domain"/>
    <property type="match status" value="1"/>
</dbReference>
<dbReference type="PANTHER" id="PTHR45528:SF1">
    <property type="entry name" value="SENSOR HISTIDINE KINASE CPXA"/>
    <property type="match status" value="1"/>
</dbReference>
<evidence type="ECO:0000313" key="19">
    <source>
        <dbReference type="Proteomes" id="UP000675664"/>
    </source>
</evidence>
<protein>
    <recommendedName>
        <fullName evidence="3">histidine kinase</fullName>
        <ecNumber evidence="3">2.7.13.3</ecNumber>
    </recommendedName>
</protein>
<dbReference type="NCBIfam" id="TIGR00229">
    <property type="entry name" value="sensory_box"/>
    <property type="match status" value="1"/>
</dbReference>
<dbReference type="SUPFAM" id="SSF55874">
    <property type="entry name" value="ATPase domain of HSP90 chaperone/DNA topoisomerase II/histidine kinase"/>
    <property type="match status" value="1"/>
</dbReference>
<dbReference type="PROSITE" id="PS50109">
    <property type="entry name" value="HIS_KIN"/>
    <property type="match status" value="1"/>
</dbReference>
<proteinExistence type="predicted"/>
<dbReference type="PROSITE" id="PS50885">
    <property type="entry name" value="HAMP"/>
    <property type="match status" value="1"/>
</dbReference>
<evidence type="ECO:0000256" key="6">
    <source>
        <dbReference type="ARBA" id="ARBA00022679"/>
    </source>
</evidence>
<comment type="caution">
    <text evidence="18">The sequence shown here is derived from an EMBL/GenBank/DDBJ whole genome shotgun (WGS) entry which is preliminary data.</text>
</comment>
<dbReference type="SUPFAM" id="SSF47384">
    <property type="entry name" value="Homodimeric domain of signal transducing histidine kinase"/>
    <property type="match status" value="1"/>
</dbReference>
<dbReference type="Pfam" id="PF00672">
    <property type="entry name" value="HAMP"/>
    <property type="match status" value="1"/>
</dbReference>
<feature type="domain" description="Histidine kinase" evidence="15">
    <location>
        <begin position="366"/>
        <end position="581"/>
    </location>
</feature>
<evidence type="ECO:0000256" key="14">
    <source>
        <dbReference type="SAM" id="Phobius"/>
    </source>
</evidence>
<dbReference type="Gene3D" id="6.10.340.10">
    <property type="match status" value="1"/>
</dbReference>
<dbReference type="SMART" id="SM00387">
    <property type="entry name" value="HATPase_c"/>
    <property type="match status" value="1"/>
</dbReference>
<dbReference type="InterPro" id="IPR000700">
    <property type="entry name" value="PAS-assoc_C"/>
</dbReference>
<dbReference type="GO" id="GO:0005886">
    <property type="term" value="C:plasma membrane"/>
    <property type="evidence" value="ECO:0007669"/>
    <property type="project" value="UniProtKB-SubCell"/>
</dbReference>
<dbReference type="SMART" id="SM00304">
    <property type="entry name" value="HAMP"/>
    <property type="match status" value="1"/>
</dbReference>
<keyword evidence="4" id="KW-1003">Cell membrane</keyword>
<evidence type="ECO:0000256" key="5">
    <source>
        <dbReference type="ARBA" id="ARBA00022553"/>
    </source>
</evidence>
<dbReference type="GO" id="GO:0000155">
    <property type="term" value="F:phosphorelay sensor kinase activity"/>
    <property type="evidence" value="ECO:0007669"/>
    <property type="project" value="InterPro"/>
</dbReference>
<evidence type="ECO:0000259" key="17">
    <source>
        <dbReference type="PROSITE" id="PS50885"/>
    </source>
</evidence>
<dbReference type="InterPro" id="IPR003594">
    <property type="entry name" value="HATPase_dom"/>
</dbReference>
<feature type="transmembrane region" description="Helical" evidence="14">
    <location>
        <begin position="162"/>
        <end position="182"/>
    </location>
</feature>
<evidence type="ECO:0000256" key="11">
    <source>
        <dbReference type="ARBA" id="ARBA00022989"/>
    </source>
</evidence>
<dbReference type="CDD" id="cd06225">
    <property type="entry name" value="HAMP"/>
    <property type="match status" value="1"/>
</dbReference>
<evidence type="ECO:0000256" key="3">
    <source>
        <dbReference type="ARBA" id="ARBA00012438"/>
    </source>
</evidence>
<comment type="subcellular location">
    <subcellularLocation>
        <location evidence="2">Cell membrane</location>
        <topology evidence="2">Multi-pass membrane protein</topology>
    </subcellularLocation>
</comment>
<evidence type="ECO:0000256" key="12">
    <source>
        <dbReference type="ARBA" id="ARBA00023012"/>
    </source>
</evidence>
<dbReference type="SUPFAM" id="SSF55785">
    <property type="entry name" value="PYP-like sensor domain (PAS domain)"/>
    <property type="match status" value="1"/>
</dbReference>
<dbReference type="Gene3D" id="1.10.287.130">
    <property type="match status" value="1"/>
</dbReference>
<keyword evidence="5" id="KW-0597">Phosphoprotein</keyword>
<evidence type="ECO:0000256" key="7">
    <source>
        <dbReference type="ARBA" id="ARBA00022692"/>
    </source>
</evidence>
<keyword evidence="10" id="KW-0067">ATP-binding</keyword>
<keyword evidence="7 14" id="KW-0812">Transmembrane</keyword>
<reference evidence="18" key="1">
    <citation type="submission" date="2021-04" db="EMBL/GenBank/DDBJ databases">
        <title>Sinoanaerobacter chloroacetimidivorans sp. nov., an obligate anaerobic bacterium isolated from anaerobic sludge.</title>
        <authorList>
            <person name="Bao Y."/>
        </authorList>
    </citation>
    <scope>NUCLEOTIDE SEQUENCE</scope>
    <source>
        <strain evidence="18">BAD-6</strain>
    </source>
</reference>
<dbReference type="InterPro" id="IPR035965">
    <property type="entry name" value="PAS-like_dom_sf"/>
</dbReference>
<keyword evidence="9" id="KW-0418">Kinase</keyword>
<dbReference type="AlphaFoldDB" id="A0A8J7W1H8"/>
<feature type="transmembrane region" description="Helical" evidence="14">
    <location>
        <begin position="12"/>
        <end position="34"/>
    </location>
</feature>
<dbReference type="Gene3D" id="3.30.565.10">
    <property type="entry name" value="Histidine kinase-like ATPase, C-terminal domain"/>
    <property type="match status" value="1"/>
</dbReference>
<dbReference type="PROSITE" id="PS50113">
    <property type="entry name" value="PAC"/>
    <property type="match status" value="1"/>
</dbReference>
<dbReference type="InterPro" id="IPR050398">
    <property type="entry name" value="HssS/ArlS-like"/>
</dbReference>
<keyword evidence="19" id="KW-1185">Reference proteome</keyword>
<dbReference type="InterPro" id="IPR036097">
    <property type="entry name" value="HisK_dim/P_sf"/>
</dbReference>
<dbReference type="PRINTS" id="PR00344">
    <property type="entry name" value="BCTRLSENSOR"/>
</dbReference>
<evidence type="ECO:0000256" key="10">
    <source>
        <dbReference type="ARBA" id="ARBA00022840"/>
    </source>
</evidence>
<dbReference type="EC" id="2.7.13.3" evidence="3"/>
<evidence type="ECO:0000256" key="1">
    <source>
        <dbReference type="ARBA" id="ARBA00000085"/>
    </source>
</evidence>
<dbReference type="Pfam" id="PF02518">
    <property type="entry name" value="HATPase_c"/>
    <property type="match status" value="1"/>
</dbReference>
<dbReference type="InterPro" id="IPR000014">
    <property type="entry name" value="PAS"/>
</dbReference>
<dbReference type="Proteomes" id="UP000675664">
    <property type="component" value="Unassembled WGS sequence"/>
</dbReference>
<evidence type="ECO:0000259" key="16">
    <source>
        <dbReference type="PROSITE" id="PS50113"/>
    </source>
</evidence>
<dbReference type="EMBL" id="JAGSND010000008">
    <property type="protein sequence ID" value="MBR0598701.1"/>
    <property type="molecule type" value="Genomic_DNA"/>
</dbReference>
<dbReference type="GO" id="GO:0005524">
    <property type="term" value="F:ATP binding"/>
    <property type="evidence" value="ECO:0007669"/>
    <property type="project" value="UniProtKB-KW"/>
</dbReference>
<reference evidence="18" key="2">
    <citation type="submission" date="2021-04" db="EMBL/GenBank/DDBJ databases">
        <authorList>
            <person name="Liu J."/>
        </authorList>
    </citation>
    <scope>NUCLEOTIDE SEQUENCE</scope>
    <source>
        <strain evidence="18">BAD-6</strain>
    </source>
</reference>
<keyword evidence="12" id="KW-0902">Two-component regulatory system</keyword>
<dbReference type="InterPro" id="IPR005467">
    <property type="entry name" value="His_kinase_dom"/>
</dbReference>
<evidence type="ECO:0000313" key="18">
    <source>
        <dbReference type="EMBL" id="MBR0598701.1"/>
    </source>
</evidence>
<feature type="domain" description="HAMP" evidence="17">
    <location>
        <begin position="183"/>
        <end position="235"/>
    </location>
</feature>
<dbReference type="SMART" id="SM00388">
    <property type="entry name" value="HisKA"/>
    <property type="match status" value="1"/>
</dbReference>
<sequence length="592" mass="67711">MRFKLRLDIENKILIPFMILTILPITILGIVSYWNGYQLLFNDRVKTQEMLLNESLQYIEMLDQEVQEDRISLEEGKKRAETYFSGTKRNNMAIFDSQGYIIGNSSFFTDELKAKVENSDRKILDRKKMRYIFADYPRWGWTVIFGIEKSFFLEELIEIQKYTLLLTIIFLVLSMQSIIFIAHHISKPIKYFAEVCKRIEKGNLKEKVNIQRRDEIGVLSKSFDNMLDQINSSTEKLIEMTKFNEDILKNIDIGIMTTDNGGRLLSINKSGREILKKYSDVSILDELIQQTLKTIQHKRKINKVMSISTAMGKSIYIDVSTSLLKKEDGNTYGAICSFNDITARKVLENNLVRVDRLASVGQFAAGLAHEIRNPLTGLKTGIQVIKNREIHQNDQSNVELLDGLTYEIDRINNLVSDLLDFSKPKLTVREKVKVKELIKKSLDLSKDGIKTKNIAVALEIDDATLYAYVDKSQTEQIFLNIINNAIEAMEPGGHLKIKVKSVILEKIPYIQINFKDNGSGIEDAILDKIFDPFFTTKAKGTGLGLVVVVVSKLVEENNGKIEIESKLSVGTKIKVYLPEYWGFENEDKSIDH</sequence>
<name>A0A8J7W1H8_9FIRM</name>
<evidence type="ECO:0000256" key="2">
    <source>
        <dbReference type="ARBA" id="ARBA00004651"/>
    </source>
</evidence>
<dbReference type="RefSeq" id="WP_227018834.1">
    <property type="nucleotide sequence ID" value="NZ_JAGSND010000008.1"/>
</dbReference>
<dbReference type="InterPro" id="IPR004358">
    <property type="entry name" value="Sig_transdc_His_kin-like_C"/>
</dbReference>
<keyword evidence="6" id="KW-0808">Transferase</keyword>
<keyword evidence="8" id="KW-0547">Nucleotide-binding</keyword>
<evidence type="ECO:0000256" key="4">
    <source>
        <dbReference type="ARBA" id="ARBA00022475"/>
    </source>
</evidence>
<dbReference type="InterPro" id="IPR003661">
    <property type="entry name" value="HisK_dim/P_dom"/>
</dbReference>
<evidence type="ECO:0000256" key="8">
    <source>
        <dbReference type="ARBA" id="ARBA00022741"/>
    </source>
</evidence>
<dbReference type="PANTHER" id="PTHR45528">
    <property type="entry name" value="SENSOR HISTIDINE KINASE CPXA"/>
    <property type="match status" value="1"/>
</dbReference>
<keyword evidence="11 14" id="KW-1133">Transmembrane helix</keyword>
<dbReference type="SUPFAM" id="SSF158472">
    <property type="entry name" value="HAMP domain-like"/>
    <property type="match status" value="1"/>
</dbReference>
<dbReference type="InterPro" id="IPR003660">
    <property type="entry name" value="HAMP_dom"/>
</dbReference>
<dbReference type="InterPro" id="IPR036890">
    <property type="entry name" value="HATPase_C_sf"/>
</dbReference>
<dbReference type="Pfam" id="PF00512">
    <property type="entry name" value="HisKA"/>
    <property type="match status" value="1"/>
</dbReference>
<feature type="domain" description="PAC" evidence="16">
    <location>
        <begin position="301"/>
        <end position="353"/>
    </location>
</feature>
<accession>A0A8J7W1H8</accession>
<evidence type="ECO:0000256" key="13">
    <source>
        <dbReference type="ARBA" id="ARBA00023136"/>
    </source>
</evidence>
<gene>
    <name evidence="18" type="ORF">KCX82_12495</name>
</gene>